<evidence type="ECO:0000313" key="2">
    <source>
        <dbReference type="Proteomes" id="UP000054560"/>
    </source>
</evidence>
<dbReference type="RefSeq" id="XP_014147232.1">
    <property type="nucleotide sequence ID" value="XM_014291757.1"/>
</dbReference>
<organism evidence="1 2">
    <name type="scientific">Sphaeroforma arctica JP610</name>
    <dbReference type="NCBI Taxonomy" id="667725"/>
    <lineage>
        <taxon>Eukaryota</taxon>
        <taxon>Ichthyosporea</taxon>
        <taxon>Ichthyophonida</taxon>
        <taxon>Sphaeroforma</taxon>
    </lineage>
</organism>
<dbReference type="AlphaFoldDB" id="A0A0L0F9D3"/>
<evidence type="ECO:0000313" key="1">
    <source>
        <dbReference type="EMBL" id="KNC73330.1"/>
    </source>
</evidence>
<sequence length="111" mass="12702">MKIQSPIVKRREKKLARRKAEFEEIEERTIEGDGDNAVPIPEDSFTKNMRECGGLIQNNPKSEQVIIRYDALPPQQCLSLLRDSFRPLAPKVIEDETISEQEVKMTCNGSE</sequence>
<name>A0A0L0F9D3_9EUKA</name>
<proteinExistence type="predicted"/>
<dbReference type="Proteomes" id="UP000054560">
    <property type="component" value="Unassembled WGS sequence"/>
</dbReference>
<accession>A0A0L0F9D3</accession>
<protein>
    <submittedName>
        <fullName evidence="1">Uncharacterized protein</fullName>
    </submittedName>
</protein>
<gene>
    <name evidence="1" type="ORF">SARC_14111</name>
</gene>
<reference evidence="1 2" key="1">
    <citation type="submission" date="2011-02" db="EMBL/GenBank/DDBJ databases">
        <title>The Genome Sequence of Sphaeroforma arctica JP610.</title>
        <authorList>
            <consortium name="The Broad Institute Genome Sequencing Platform"/>
            <person name="Russ C."/>
            <person name="Cuomo C."/>
            <person name="Young S.K."/>
            <person name="Zeng Q."/>
            <person name="Gargeya S."/>
            <person name="Alvarado L."/>
            <person name="Berlin A."/>
            <person name="Chapman S.B."/>
            <person name="Chen Z."/>
            <person name="Freedman E."/>
            <person name="Gellesch M."/>
            <person name="Goldberg J."/>
            <person name="Griggs A."/>
            <person name="Gujja S."/>
            <person name="Heilman E."/>
            <person name="Heiman D."/>
            <person name="Howarth C."/>
            <person name="Mehta T."/>
            <person name="Neiman D."/>
            <person name="Pearson M."/>
            <person name="Roberts A."/>
            <person name="Saif S."/>
            <person name="Shea T."/>
            <person name="Shenoy N."/>
            <person name="Sisk P."/>
            <person name="Stolte C."/>
            <person name="Sykes S."/>
            <person name="White J."/>
            <person name="Yandava C."/>
            <person name="Burger G."/>
            <person name="Gray M.W."/>
            <person name="Holland P.W.H."/>
            <person name="King N."/>
            <person name="Lang F.B.F."/>
            <person name="Roger A.J."/>
            <person name="Ruiz-Trillo I."/>
            <person name="Haas B."/>
            <person name="Nusbaum C."/>
            <person name="Birren B."/>
        </authorList>
    </citation>
    <scope>NUCLEOTIDE SEQUENCE [LARGE SCALE GENOMIC DNA]</scope>
    <source>
        <strain evidence="1 2">JP610</strain>
    </source>
</reference>
<keyword evidence="2" id="KW-1185">Reference proteome</keyword>
<dbReference type="EMBL" id="KQ245761">
    <property type="protein sequence ID" value="KNC73330.1"/>
    <property type="molecule type" value="Genomic_DNA"/>
</dbReference>
<dbReference type="GeneID" id="25914615"/>